<keyword evidence="3" id="KW-0479">Metal-binding</keyword>
<evidence type="ECO:0000256" key="9">
    <source>
        <dbReference type="ARBA" id="ARBA00023235"/>
    </source>
</evidence>
<dbReference type="KEGG" id="otd:J1M35_11350"/>
<evidence type="ECO:0000256" key="7">
    <source>
        <dbReference type="ARBA" id="ARBA00023029"/>
    </source>
</evidence>
<dbReference type="GO" id="GO:0007059">
    <property type="term" value="P:chromosome segregation"/>
    <property type="evidence" value="ECO:0007669"/>
    <property type="project" value="UniProtKB-UniRule"/>
</dbReference>
<proteinExistence type="inferred from homology"/>
<dbReference type="GO" id="GO:0005524">
    <property type="term" value="F:ATP binding"/>
    <property type="evidence" value="ECO:0007669"/>
    <property type="project" value="UniProtKB-UniRule"/>
</dbReference>
<comment type="similarity">
    <text evidence="10">Belongs to the type II topoisomerase family. ParE type 1 subfamily.</text>
</comment>
<feature type="binding site" evidence="10">
    <location>
        <position position="49"/>
    </location>
    <ligand>
        <name>ATP</name>
        <dbReference type="ChEBI" id="CHEBI:30616"/>
    </ligand>
</feature>
<comment type="cofactor">
    <cofactor evidence="2">
        <name>Mg(2+)</name>
        <dbReference type="ChEBI" id="CHEBI:18420"/>
    </cofactor>
</comment>
<evidence type="ECO:0000256" key="2">
    <source>
        <dbReference type="ARBA" id="ARBA00001946"/>
    </source>
</evidence>
<evidence type="ECO:0000259" key="11">
    <source>
        <dbReference type="PROSITE" id="PS50880"/>
    </source>
</evidence>
<evidence type="ECO:0000256" key="4">
    <source>
        <dbReference type="ARBA" id="ARBA00022741"/>
    </source>
</evidence>
<comment type="subunit">
    <text evidence="10">Heterotetramer composed of ParC and ParE.</text>
</comment>
<dbReference type="PROSITE" id="PS50880">
    <property type="entry name" value="TOPRIM"/>
    <property type="match status" value="1"/>
</dbReference>
<dbReference type="GO" id="GO:0005694">
    <property type="term" value="C:chromosome"/>
    <property type="evidence" value="ECO:0007669"/>
    <property type="project" value="InterPro"/>
</dbReference>
<comment type="function">
    <text evidence="10">Topoisomerase IV is essential for chromosome segregation. It relaxes supercoiled DNA. Performs the decatenation events required during the replication of a circular DNA molecule.</text>
</comment>
<dbReference type="GO" id="GO:0006265">
    <property type="term" value="P:DNA topological change"/>
    <property type="evidence" value="ECO:0007669"/>
    <property type="project" value="UniProtKB-UniRule"/>
</dbReference>
<dbReference type="PROSITE" id="PS00177">
    <property type="entry name" value="TOPOISOMERASE_II"/>
    <property type="match status" value="1"/>
</dbReference>
<evidence type="ECO:0000256" key="6">
    <source>
        <dbReference type="ARBA" id="ARBA00022842"/>
    </source>
</evidence>
<dbReference type="SUPFAM" id="SSF56719">
    <property type="entry name" value="Type II DNA topoisomerase"/>
    <property type="match status" value="1"/>
</dbReference>
<dbReference type="Pfam" id="PF00986">
    <property type="entry name" value="DNA_gyraseB_C"/>
    <property type="match status" value="1"/>
</dbReference>
<dbReference type="InterPro" id="IPR001241">
    <property type="entry name" value="Topo_IIA"/>
</dbReference>
<dbReference type="InterPro" id="IPR018522">
    <property type="entry name" value="TopoIIA_CS"/>
</dbReference>
<dbReference type="InterPro" id="IPR036890">
    <property type="entry name" value="HATPase_C_sf"/>
</dbReference>
<dbReference type="PANTHER" id="PTHR45866:SF4">
    <property type="entry name" value="DNA TOPOISOMERASE 4 SUBUNIT B"/>
    <property type="match status" value="1"/>
</dbReference>
<keyword evidence="5 10" id="KW-0067">ATP-binding</keyword>
<evidence type="ECO:0000256" key="8">
    <source>
        <dbReference type="ARBA" id="ARBA00023125"/>
    </source>
</evidence>
<dbReference type="Pfam" id="PF00204">
    <property type="entry name" value="DNA_gyraseB"/>
    <property type="match status" value="1"/>
</dbReference>
<dbReference type="SMART" id="SM00433">
    <property type="entry name" value="TOP2c"/>
    <property type="match status" value="1"/>
</dbReference>
<keyword evidence="6" id="KW-0460">Magnesium</keyword>
<evidence type="ECO:0000313" key="13">
    <source>
        <dbReference type="Proteomes" id="UP000663903"/>
    </source>
</evidence>
<dbReference type="InterPro" id="IPR005737">
    <property type="entry name" value="TopoIV_B_Gneg"/>
</dbReference>
<gene>
    <name evidence="10" type="primary">parE</name>
    <name evidence="12" type="ORF">J1M35_11350</name>
</gene>
<name>A0A975H238_9BURK</name>
<dbReference type="RefSeq" id="WP_208007164.1">
    <property type="nucleotide sequence ID" value="NZ_CP071796.1"/>
</dbReference>
<evidence type="ECO:0000256" key="5">
    <source>
        <dbReference type="ARBA" id="ARBA00022840"/>
    </source>
</evidence>
<dbReference type="GO" id="GO:0046872">
    <property type="term" value="F:metal ion binding"/>
    <property type="evidence" value="ECO:0007669"/>
    <property type="project" value="UniProtKB-KW"/>
</dbReference>
<dbReference type="SUPFAM" id="SSF54211">
    <property type="entry name" value="Ribosomal protein S5 domain 2-like"/>
    <property type="match status" value="1"/>
</dbReference>
<dbReference type="HAMAP" id="MF_00938">
    <property type="entry name" value="ParE_type1"/>
    <property type="match status" value="1"/>
</dbReference>
<dbReference type="GO" id="GO:0003918">
    <property type="term" value="F:DNA topoisomerase type II (double strand cut, ATP-hydrolyzing) activity"/>
    <property type="evidence" value="ECO:0007669"/>
    <property type="project" value="UniProtKB-UniRule"/>
</dbReference>
<keyword evidence="7 10" id="KW-0799">Topoisomerase</keyword>
<dbReference type="GO" id="GO:0003677">
    <property type="term" value="F:DNA binding"/>
    <property type="evidence" value="ECO:0007669"/>
    <property type="project" value="UniProtKB-UniRule"/>
</dbReference>
<evidence type="ECO:0000313" key="12">
    <source>
        <dbReference type="EMBL" id="QTD43755.1"/>
    </source>
</evidence>
<dbReference type="CDD" id="cd16928">
    <property type="entry name" value="HATPase_GyrB-like"/>
    <property type="match status" value="1"/>
</dbReference>
<feature type="site" description="Interaction with DNA" evidence="10">
    <location>
        <position position="517"/>
    </location>
</feature>
<keyword evidence="4 10" id="KW-0547">Nucleotide-binding</keyword>
<feature type="binding site" evidence="10">
    <location>
        <position position="76"/>
    </location>
    <ligand>
        <name>ATP</name>
        <dbReference type="ChEBI" id="CHEBI:30616"/>
    </ligand>
</feature>
<dbReference type="InterPro" id="IPR013760">
    <property type="entry name" value="Topo_IIA-like_dom_sf"/>
</dbReference>
<comment type="catalytic activity">
    <reaction evidence="1 10">
        <text>ATP-dependent breakage, passage and rejoining of double-stranded DNA.</text>
        <dbReference type="EC" id="5.6.2.2"/>
    </reaction>
</comment>
<feature type="site" description="Interaction with DNA" evidence="10">
    <location>
        <position position="462"/>
    </location>
</feature>
<dbReference type="Pfam" id="PF01751">
    <property type="entry name" value="Toprim"/>
    <property type="match status" value="1"/>
</dbReference>
<dbReference type="Gene3D" id="3.30.230.10">
    <property type="match status" value="1"/>
</dbReference>
<dbReference type="Gene3D" id="3.30.565.10">
    <property type="entry name" value="Histidine kinase-like ATPase, C-terminal domain"/>
    <property type="match status" value="1"/>
</dbReference>
<dbReference type="PRINTS" id="PR01098">
    <property type="entry name" value="TOPISMRASE4B"/>
</dbReference>
<dbReference type="CDD" id="cd00822">
    <property type="entry name" value="TopoII_Trans_DNA_gyrase"/>
    <property type="match status" value="1"/>
</dbReference>
<dbReference type="SMART" id="SM00387">
    <property type="entry name" value="HATPase_c"/>
    <property type="match status" value="1"/>
</dbReference>
<dbReference type="PANTHER" id="PTHR45866">
    <property type="entry name" value="DNA GYRASE/TOPOISOMERASE SUBUNIT B"/>
    <property type="match status" value="1"/>
</dbReference>
<dbReference type="InterPro" id="IPR020568">
    <property type="entry name" value="Ribosomal_Su5_D2-typ_SF"/>
</dbReference>
<dbReference type="AlphaFoldDB" id="A0A975H238"/>
<dbReference type="Pfam" id="PF02518">
    <property type="entry name" value="HATPase_c"/>
    <property type="match status" value="1"/>
</dbReference>
<organism evidence="12 13">
    <name type="scientific">Ottowia testudinis</name>
    <dbReference type="NCBI Taxonomy" id="2816950"/>
    <lineage>
        <taxon>Bacteria</taxon>
        <taxon>Pseudomonadati</taxon>
        <taxon>Pseudomonadota</taxon>
        <taxon>Betaproteobacteria</taxon>
        <taxon>Burkholderiales</taxon>
        <taxon>Comamonadaceae</taxon>
        <taxon>Ottowia</taxon>
    </lineage>
</organism>
<dbReference type="InterPro" id="IPR002288">
    <property type="entry name" value="DNA_gyrase_B_C"/>
</dbReference>
<dbReference type="InterPro" id="IPR006171">
    <property type="entry name" value="TOPRIM_dom"/>
</dbReference>
<evidence type="ECO:0000256" key="3">
    <source>
        <dbReference type="ARBA" id="ARBA00022723"/>
    </source>
</evidence>
<dbReference type="PRINTS" id="PR00418">
    <property type="entry name" value="TPI2FAMILY"/>
</dbReference>
<dbReference type="InterPro" id="IPR014721">
    <property type="entry name" value="Ribsml_uS5_D2-typ_fold_subgr"/>
</dbReference>
<feature type="site" description="Interaction with DNA" evidence="10">
    <location>
        <position position="644"/>
    </location>
</feature>
<feature type="binding site" evidence="10">
    <location>
        <position position="12"/>
    </location>
    <ligand>
        <name>ATP</name>
        <dbReference type="ChEBI" id="CHEBI:30616"/>
    </ligand>
</feature>
<reference evidence="12" key="1">
    <citation type="submission" date="2021-03" db="EMBL/GenBank/DDBJ databases">
        <title>Ottowia sp. 27C isolated from the cloaca of a Giant Asian pond turtle (Heosemys grandis).</title>
        <authorList>
            <person name="Spergser J."/>
            <person name="Busse H.-J."/>
        </authorList>
    </citation>
    <scope>NUCLEOTIDE SEQUENCE</scope>
    <source>
        <strain evidence="12">27C</strain>
    </source>
</reference>
<sequence>MSSSTSSSSGAYSERSIKVLKGLEPVKQRPGMYTRTDNPLHVIQEVIDNAADEALAGFGKKIKVTVHADQSVSVEDDGRGIPFGLHPEEKAPVVELVFTRLHAGGKFDKGAGGAYNFSGGLHGVGVSVTNALSKRMEVTCHREGKAARIVFSGGDVLEQLTLRPLESGERKQGTTVRAWPDAKYFESAVLPMGELVHLLRSKAVLMPGVSVTLLNEKTKETQSWQYKGGLRDYLEQTLTADAVIPIFEGEGTAGKDSDSFAEGEGAEWAVAFTEDGQPVRESYVNLIPTTAGGTHDSGLRDGLFQAVKSFIELHALLPKGVKLMPEDVFARASYVLSAKVLDPQFQGQIKERLNSRDAVRLVSSFVRPALELWLNQHVDYGKRLAELAIKAAQSRQRAGQKVEKRKGSGVAVLPGKLTDCESRDIVDNEVFLVEGDSAGGSAKMGRDKETQAVLPLRGKVLNTWEVERDRLFANTEIHDISVAIGVDPHGPGDEVDLSGLRYGKICILSDADVDGSHIQVLLLTLFFRHFPKLIETGHVFVARPPLFRVDAPARAKKPAAKMYALDEGELAAILDKLRKDGVSEGKWTIGRFKGLGEMNAEQLWETTLNPDTRRLLPVQLGRFDFNQTAAEMTKLMGKGEAASRRELMELHGDTVDIDI</sequence>
<dbReference type="EMBL" id="CP071796">
    <property type="protein sequence ID" value="QTD43755.1"/>
    <property type="molecule type" value="Genomic_DNA"/>
</dbReference>
<dbReference type="FunFam" id="3.40.50.670:FF:000001">
    <property type="entry name" value="DNA topoisomerase 2"/>
    <property type="match status" value="1"/>
</dbReference>
<accession>A0A975H238</accession>
<feature type="binding site" evidence="10">
    <location>
        <position position="350"/>
    </location>
    <ligand>
        <name>ATP</name>
        <dbReference type="ChEBI" id="CHEBI:30616"/>
    </ligand>
</feature>
<protein>
    <recommendedName>
        <fullName evidence="10">DNA topoisomerase 4 subunit B</fullName>
        <ecNumber evidence="10">5.6.2.2</ecNumber>
    </recommendedName>
    <alternativeName>
        <fullName evidence="10">Topoisomerase IV subunit B</fullName>
    </alternativeName>
</protein>
<dbReference type="InterPro" id="IPR013506">
    <property type="entry name" value="Topo_IIA_bsu_dom2"/>
</dbReference>
<dbReference type="Proteomes" id="UP000663903">
    <property type="component" value="Chromosome"/>
</dbReference>
<dbReference type="InterPro" id="IPR013759">
    <property type="entry name" value="Topo_IIA_B_C"/>
</dbReference>
<feature type="domain" description="Toprim" evidence="11">
    <location>
        <begin position="428"/>
        <end position="545"/>
    </location>
</feature>
<keyword evidence="9 10" id="KW-0413">Isomerase</keyword>
<dbReference type="Gene3D" id="3.40.50.670">
    <property type="match status" value="1"/>
</dbReference>
<keyword evidence="8 10" id="KW-0238">DNA-binding</keyword>
<dbReference type="SUPFAM" id="SSF55874">
    <property type="entry name" value="ATPase domain of HSP90 chaperone/DNA topoisomerase II/histidine kinase"/>
    <property type="match status" value="1"/>
</dbReference>
<dbReference type="EC" id="5.6.2.2" evidence="10"/>
<feature type="binding site" evidence="10">
    <location>
        <begin position="120"/>
        <end position="126"/>
    </location>
    <ligand>
        <name>ATP</name>
        <dbReference type="ChEBI" id="CHEBI:30616"/>
    </ligand>
</feature>
<evidence type="ECO:0000256" key="10">
    <source>
        <dbReference type="HAMAP-Rule" id="MF_00938"/>
    </source>
</evidence>
<evidence type="ECO:0000256" key="1">
    <source>
        <dbReference type="ARBA" id="ARBA00000185"/>
    </source>
</evidence>
<dbReference type="InterPro" id="IPR003594">
    <property type="entry name" value="HATPase_dom"/>
</dbReference>
<keyword evidence="13" id="KW-1185">Reference proteome</keyword>